<gene>
    <name evidence="2" type="ORF">AVDCRST_MAG02-1285</name>
</gene>
<reference evidence="2" key="1">
    <citation type="submission" date="2020-02" db="EMBL/GenBank/DDBJ databases">
        <authorList>
            <person name="Meier V. D."/>
        </authorList>
    </citation>
    <scope>NUCLEOTIDE SEQUENCE</scope>
    <source>
        <strain evidence="2">AVDCRST_MAG02</strain>
    </source>
</reference>
<accession>A0A6J4R111</accession>
<dbReference type="PANTHER" id="PTHR38436:SF1">
    <property type="entry name" value="ESTER CYCLASE"/>
    <property type="match status" value="1"/>
</dbReference>
<protein>
    <submittedName>
        <fullName evidence="2">Permease of the drug/metabolite transporter (DMT) superfamily</fullName>
    </submittedName>
</protein>
<dbReference type="InterPro" id="IPR009959">
    <property type="entry name" value="Cyclase_SnoaL-like"/>
</dbReference>
<organism evidence="2">
    <name type="scientific">uncultured Rubrobacteraceae bacterium</name>
    <dbReference type="NCBI Taxonomy" id="349277"/>
    <lineage>
        <taxon>Bacteria</taxon>
        <taxon>Bacillati</taxon>
        <taxon>Actinomycetota</taxon>
        <taxon>Rubrobacteria</taxon>
        <taxon>Rubrobacterales</taxon>
        <taxon>Rubrobacteraceae</taxon>
        <taxon>environmental samples</taxon>
    </lineage>
</organism>
<feature type="transmembrane region" description="Helical" evidence="1">
    <location>
        <begin position="137"/>
        <end position="158"/>
    </location>
</feature>
<evidence type="ECO:0000256" key="1">
    <source>
        <dbReference type="SAM" id="Phobius"/>
    </source>
</evidence>
<dbReference type="Pfam" id="PF07366">
    <property type="entry name" value="SnoaL"/>
    <property type="match status" value="1"/>
</dbReference>
<dbReference type="EMBL" id="CADCVH010000042">
    <property type="protein sequence ID" value="CAA9453956.1"/>
    <property type="molecule type" value="Genomic_DNA"/>
</dbReference>
<dbReference type="InterPro" id="IPR032710">
    <property type="entry name" value="NTF2-like_dom_sf"/>
</dbReference>
<feature type="transmembrane region" description="Helical" evidence="1">
    <location>
        <begin position="165"/>
        <end position="186"/>
    </location>
</feature>
<dbReference type="GO" id="GO:0030638">
    <property type="term" value="P:polyketide metabolic process"/>
    <property type="evidence" value="ECO:0007669"/>
    <property type="project" value="InterPro"/>
</dbReference>
<keyword evidence="1" id="KW-1133">Transmembrane helix</keyword>
<dbReference type="PANTHER" id="PTHR38436">
    <property type="entry name" value="POLYKETIDE CYCLASE SNOAL-LIKE DOMAIN"/>
    <property type="match status" value="1"/>
</dbReference>
<evidence type="ECO:0000313" key="2">
    <source>
        <dbReference type="EMBL" id="CAA9453956.1"/>
    </source>
</evidence>
<feature type="transmembrane region" description="Helical" evidence="1">
    <location>
        <begin position="206"/>
        <end position="229"/>
    </location>
</feature>
<proteinExistence type="predicted"/>
<dbReference type="AlphaFoldDB" id="A0A6J4R111"/>
<keyword evidence="1" id="KW-0812">Transmembrane</keyword>
<feature type="transmembrane region" description="Helical" evidence="1">
    <location>
        <begin position="21"/>
        <end position="44"/>
    </location>
</feature>
<feature type="transmembrane region" description="Helical" evidence="1">
    <location>
        <begin position="64"/>
        <end position="85"/>
    </location>
</feature>
<dbReference type="Gene3D" id="3.10.450.50">
    <property type="match status" value="1"/>
</dbReference>
<keyword evidence="1" id="KW-0472">Membrane</keyword>
<feature type="transmembrane region" description="Helical" evidence="1">
    <location>
        <begin position="92"/>
        <end position="117"/>
    </location>
</feature>
<name>A0A6J4R111_9ACTN</name>
<sequence>MARTGRSITLDSRARLLRGPLFWAAVAAFVGAGIGLLGTLRRAAFGGSFYVDPTAQLLAQVQGALGEALVASSSLGVVYLVWNALRGAGRRLALMGAALLALLLTAEGVGIASAVYWSRGTSWQGYAAFPFPALEAAASLAVLALPSAVLLIFTALALAAREKGLAGLLFALFLLSVPIGTIRFLFFTPDPATMFGPGPGLVASLLGWYSAELSLLEAPLWVLLGAMFLRRARGSALVEASRVREKENLEAARRLYEEGLGRGDASVVDELVAEDFRDLKRGVRGKPGMGRVFSALRKSYPDLAVSIERQEAEGDLVTTRLTLSGTDGGGVLWYPPTGRRATFTAEFVDRFSDGELIEHSGQADTAGLLRQLGLAETHVAPPPGIP</sequence>
<dbReference type="SUPFAM" id="SSF54427">
    <property type="entry name" value="NTF2-like"/>
    <property type="match status" value="1"/>
</dbReference>